<accession>A0AC58IZC8</accession>
<dbReference type="RefSeq" id="XP_073799588.1">
    <property type="nucleotide sequence ID" value="XM_073943487.1"/>
</dbReference>
<reference evidence="2" key="1">
    <citation type="submission" date="2025-08" db="UniProtKB">
        <authorList>
            <consortium name="RefSeq"/>
        </authorList>
    </citation>
    <scope>IDENTIFICATION</scope>
    <source>
        <strain evidence="2">Tuebingen</strain>
        <tissue evidence="2">Fibroblasts and whole tissue</tissue>
    </source>
</reference>
<name>A0AC58IZC8_DANRE</name>
<dbReference type="Proteomes" id="UP000000437">
    <property type="component" value="Chromosome 25"/>
</dbReference>
<evidence type="ECO:0000313" key="1">
    <source>
        <dbReference type="Proteomes" id="UP000000437"/>
    </source>
</evidence>
<keyword evidence="1" id="KW-1185">Reference proteome</keyword>
<organism evidence="1 2">
    <name type="scientific">Danio rerio</name>
    <name type="common">Zebrafish</name>
    <name type="synonym">Brachydanio rerio</name>
    <dbReference type="NCBI Taxonomy" id="7955"/>
    <lineage>
        <taxon>Eukaryota</taxon>
        <taxon>Metazoa</taxon>
        <taxon>Chordata</taxon>
        <taxon>Craniata</taxon>
        <taxon>Vertebrata</taxon>
        <taxon>Euteleostomi</taxon>
        <taxon>Actinopterygii</taxon>
        <taxon>Neopterygii</taxon>
        <taxon>Teleostei</taxon>
        <taxon>Ostariophysi</taxon>
        <taxon>Cypriniformes</taxon>
        <taxon>Danionidae</taxon>
        <taxon>Danioninae</taxon>
        <taxon>Danio</taxon>
    </lineage>
</organism>
<evidence type="ECO:0000313" key="2">
    <source>
        <dbReference type="RefSeq" id="XP_073799588.1"/>
    </source>
</evidence>
<protein>
    <submittedName>
        <fullName evidence="2">Uncharacterized protein</fullName>
    </submittedName>
</protein>
<sequence length="272" mass="29877">MYAYPIFRRQSATSSRLLLRPSAEAERLVSRESGRAKPKEEVLAEATAFVSSNGGDSSDQFLVLAHCKIQFGKYQGQRFRWLLEHALGYAVYLVLSISDEKLQTTPLSENKHLFLQYTSSIREIAEEVEKYQRKQEMQAEARAKGDTGCLMVEFGDFKGRSMKDVFEDQSKEAQALIRYLVKADARPKTNMALFKTYVLKRLASAAASAPPPAASSVSAPPPAASSVPAPPPAAIQTGVQQTATVKSLLARGKHLSPSQLAKKLMSPVKPCK</sequence>
<proteinExistence type="predicted"/>
<gene>
    <name evidence="2" type="primary">LOC141381042</name>
</gene>